<dbReference type="Pfam" id="PF01040">
    <property type="entry name" value="UbiA"/>
    <property type="match status" value="1"/>
</dbReference>
<dbReference type="RefSeq" id="WP_161886165.1">
    <property type="nucleotide sequence ID" value="NZ_CP017146.1"/>
</dbReference>
<feature type="transmembrane region" description="Helical" evidence="5">
    <location>
        <begin position="223"/>
        <end position="244"/>
    </location>
</feature>
<dbReference type="AlphaFoldDB" id="A0A7L5AI87"/>
<sequence>MPNTAVALLRSTHPGPAVAVTLIAIVLAVGVGLDGWRLAVLGVAFAANQASVGLSNDWIDAERDIAVGRTDKPVALGWVTASTVRGVAIATAIVAVAATVPLGWRATVAHTVFIASAWSYNAWLKRTPFSVLPYIVSFGLLPAVVTLSLPEPSWAAAWAMGLGALLGVAAHFANVLPDLDDDRATGVRGLPHRLGSRRTGIGTFAALLAASVLALVGPGEVDTIQWLGFSATVLIAAVGVSLVLTREPSRLLFQLIIAAAFVNVVLLATAGASLLA</sequence>
<dbReference type="GO" id="GO:0016765">
    <property type="term" value="F:transferase activity, transferring alkyl or aryl (other than methyl) groups"/>
    <property type="evidence" value="ECO:0007669"/>
    <property type="project" value="InterPro"/>
</dbReference>
<evidence type="ECO:0000256" key="2">
    <source>
        <dbReference type="ARBA" id="ARBA00022692"/>
    </source>
</evidence>
<feature type="transmembrane region" description="Helical" evidence="5">
    <location>
        <begin position="104"/>
        <end position="124"/>
    </location>
</feature>
<evidence type="ECO:0000313" key="6">
    <source>
        <dbReference type="EMBL" id="QHO69786.1"/>
    </source>
</evidence>
<dbReference type="Gene3D" id="1.10.357.140">
    <property type="entry name" value="UbiA prenyltransferase"/>
    <property type="match status" value="1"/>
</dbReference>
<dbReference type="InterPro" id="IPR000537">
    <property type="entry name" value="UbiA_prenyltransferase"/>
</dbReference>
<evidence type="ECO:0000256" key="4">
    <source>
        <dbReference type="ARBA" id="ARBA00023136"/>
    </source>
</evidence>
<dbReference type="Proteomes" id="UP000464507">
    <property type="component" value="Chromosome"/>
</dbReference>
<dbReference type="CDD" id="cd13956">
    <property type="entry name" value="PT_UbiA"/>
    <property type="match status" value="1"/>
</dbReference>
<keyword evidence="6" id="KW-0808">Transferase</keyword>
<keyword evidence="4 5" id="KW-0472">Membrane</keyword>
<dbReference type="InterPro" id="IPR044878">
    <property type="entry name" value="UbiA_sf"/>
</dbReference>
<evidence type="ECO:0000256" key="1">
    <source>
        <dbReference type="ARBA" id="ARBA00004141"/>
    </source>
</evidence>
<feature type="transmembrane region" description="Helical" evidence="5">
    <location>
        <begin position="75"/>
        <end position="98"/>
    </location>
</feature>
<gene>
    <name evidence="6" type="ORF">BHD05_09170</name>
</gene>
<feature type="transmembrane region" description="Helical" evidence="5">
    <location>
        <begin position="198"/>
        <end position="217"/>
    </location>
</feature>
<evidence type="ECO:0000256" key="5">
    <source>
        <dbReference type="SAM" id="Phobius"/>
    </source>
</evidence>
<reference evidence="6 7" key="1">
    <citation type="submission" date="2016-09" db="EMBL/GenBank/DDBJ databases">
        <title>Complete genome sequence of microbes from the polar regions.</title>
        <authorList>
            <person name="Liao L."/>
            <person name="Chen B."/>
        </authorList>
    </citation>
    <scope>NUCLEOTIDE SEQUENCE [LARGE SCALE GENOMIC DNA]</scope>
    <source>
        <strain evidence="6 7">ZS314</strain>
    </source>
</reference>
<organism evidence="6 7">
    <name type="scientific">Marisediminicola antarctica</name>
    <dbReference type="NCBI Taxonomy" id="674079"/>
    <lineage>
        <taxon>Bacteria</taxon>
        <taxon>Bacillati</taxon>
        <taxon>Actinomycetota</taxon>
        <taxon>Actinomycetes</taxon>
        <taxon>Micrococcales</taxon>
        <taxon>Microbacteriaceae</taxon>
        <taxon>Marisediminicola</taxon>
    </lineage>
</organism>
<dbReference type="KEGG" id="mant:BHD05_09170"/>
<evidence type="ECO:0000256" key="3">
    <source>
        <dbReference type="ARBA" id="ARBA00022989"/>
    </source>
</evidence>
<dbReference type="GO" id="GO:0016020">
    <property type="term" value="C:membrane"/>
    <property type="evidence" value="ECO:0007669"/>
    <property type="project" value="UniProtKB-SubCell"/>
</dbReference>
<accession>A0A7L5AI87</accession>
<feature type="transmembrane region" description="Helical" evidence="5">
    <location>
        <begin position="155"/>
        <end position="177"/>
    </location>
</feature>
<evidence type="ECO:0000313" key="7">
    <source>
        <dbReference type="Proteomes" id="UP000464507"/>
    </source>
</evidence>
<dbReference type="Gene3D" id="1.20.120.1780">
    <property type="entry name" value="UbiA prenyltransferase"/>
    <property type="match status" value="1"/>
</dbReference>
<comment type="subcellular location">
    <subcellularLocation>
        <location evidence="1">Membrane</location>
        <topology evidence="1">Multi-pass membrane protein</topology>
    </subcellularLocation>
</comment>
<feature type="transmembrane region" description="Helical" evidence="5">
    <location>
        <begin position="251"/>
        <end position="275"/>
    </location>
</feature>
<keyword evidence="3 5" id="KW-1133">Transmembrane helix</keyword>
<keyword evidence="7" id="KW-1185">Reference proteome</keyword>
<name>A0A7L5AI87_9MICO</name>
<proteinExistence type="predicted"/>
<dbReference type="OrthoDB" id="3212588at2"/>
<protein>
    <submittedName>
        <fullName evidence="6">1,4-dihydroxy-2-naphthoate prenyltransferase</fullName>
    </submittedName>
</protein>
<dbReference type="EMBL" id="CP017146">
    <property type="protein sequence ID" value="QHO69786.1"/>
    <property type="molecule type" value="Genomic_DNA"/>
</dbReference>
<feature type="transmembrane region" description="Helical" evidence="5">
    <location>
        <begin position="131"/>
        <end position="149"/>
    </location>
</feature>
<feature type="transmembrane region" description="Helical" evidence="5">
    <location>
        <begin position="15"/>
        <end position="33"/>
    </location>
</feature>
<keyword evidence="2 5" id="KW-0812">Transmembrane</keyword>